<dbReference type="RefSeq" id="WP_193184629.1">
    <property type="nucleotide sequence ID" value="NZ_JACVXA010000055.1"/>
</dbReference>
<organism evidence="1 2">
    <name type="scientific">Mangrovicoccus algicola</name>
    <dbReference type="NCBI Taxonomy" id="2771008"/>
    <lineage>
        <taxon>Bacteria</taxon>
        <taxon>Pseudomonadati</taxon>
        <taxon>Pseudomonadota</taxon>
        <taxon>Alphaproteobacteria</taxon>
        <taxon>Rhodobacterales</taxon>
        <taxon>Paracoccaceae</taxon>
        <taxon>Mangrovicoccus</taxon>
    </lineage>
</organism>
<protein>
    <submittedName>
        <fullName evidence="1">Uncharacterized protein</fullName>
    </submittedName>
</protein>
<evidence type="ECO:0000313" key="1">
    <source>
        <dbReference type="EMBL" id="MBE3639712.1"/>
    </source>
</evidence>
<proteinExistence type="predicted"/>
<keyword evidence="2" id="KW-1185">Reference proteome</keyword>
<dbReference type="AlphaFoldDB" id="A0A8J6YXU2"/>
<accession>A0A8J6YXU2</accession>
<comment type="caution">
    <text evidence="1">The sequence shown here is derived from an EMBL/GenBank/DDBJ whole genome shotgun (WGS) entry which is preliminary data.</text>
</comment>
<name>A0A8J6YXU2_9RHOB</name>
<sequence length="329" mass="35695">MRRWLMRIALLPVFLGRDLCRRLQGTGQDAVPLWQDEFAGGPVAVIALFQSGQIRPDTLAMILALRRLGVYVIAVNAGALASGGVRLPVDCYVERRNFGRDFGSYRHGLRLARRIAPGLTRAILLNDSVYVASRGLEPFLRRLLDSPADICSATESAELYPHQTSFCLSFSARCFSDAGFRRFWNRYRPTDLRPATVILGEIGLSRHLSGRGFSREVIASRSGVRDIVTSRPDLVLGGQGGRDPVQAADWCIAGNVTHRAPAALLELGVPLVKLDLARRGEIDDSGIAALSAGLDREDQLALAEILAARDGPAARAGALDRLGARFGLA</sequence>
<dbReference type="EMBL" id="JACVXA010000055">
    <property type="protein sequence ID" value="MBE3639712.1"/>
    <property type="molecule type" value="Genomic_DNA"/>
</dbReference>
<dbReference type="Proteomes" id="UP000609121">
    <property type="component" value="Unassembled WGS sequence"/>
</dbReference>
<gene>
    <name evidence="1" type="ORF">ICN82_16035</name>
</gene>
<evidence type="ECO:0000313" key="2">
    <source>
        <dbReference type="Proteomes" id="UP000609121"/>
    </source>
</evidence>
<reference evidence="1" key="1">
    <citation type="submission" date="2020-09" db="EMBL/GenBank/DDBJ databases">
        <title>A novel bacterium of genus Mangrovicoccus, isolated from South China Sea.</title>
        <authorList>
            <person name="Huang H."/>
            <person name="Mo K."/>
            <person name="Hu Y."/>
        </authorList>
    </citation>
    <scope>NUCLEOTIDE SEQUENCE</scope>
    <source>
        <strain evidence="1">HB182678</strain>
    </source>
</reference>